<keyword evidence="7" id="KW-1185">Reference proteome</keyword>
<dbReference type="OrthoDB" id="9785164at2"/>
<dbReference type="Pfam" id="PF00440">
    <property type="entry name" value="TetR_N"/>
    <property type="match status" value="1"/>
</dbReference>
<dbReference type="EMBL" id="QGTQ01000001">
    <property type="protein sequence ID" value="PWW08674.1"/>
    <property type="molecule type" value="Genomic_DNA"/>
</dbReference>
<gene>
    <name evidence="6" type="ORF">DFQ01_101400</name>
</gene>
<evidence type="ECO:0000256" key="4">
    <source>
        <dbReference type="PROSITE-ProRule" id="PRU00335"/>
    </source>
</evidence>
<sequence>MYKLSQASDKVTKQRIVDCAKALFSQKGYAATSIQDICKSAGCSKGGMYHHFVNKEDLFVHIAETAFTGSWEEWSRRSVGIDDMEELFYVFSDYFVDTLQRPLSKAAEEFLRVTAGSESAIRFIGIMNDYMRHFEDFIGRVIASGYLKEEDPKTLAFIVLSFYSGLSDSHAFMSKDEMKVLFRKSTELLLSGIRRS</sequence>
<dbReference type="SUPFAM" id="SSF46689">
    <property type="entry name" value="Homeodomain-like"/>
    <property type="match status" value="1"/>
</dbReference>
<evidence type="ECO:0000313" key="6">
    <source>
        <dbReference type="EMBL" id="PWW08674.1"/>
    </source>
</evidence>
<name>A0A2V2Z0S5_9BACL</name>
<dbReference type="RefSeq" id="WP_110042188.1">
    <property type="nucleotide sequence ID" value="NZ_CP054613.1"/>
</dbReference>
<feature type="domain" description="HTH tetR-type" evidence="5">
    <location>
        <begin position="10"/>
        <end position="70"/>
    </location>
</feature>
<dbReference type="Proteomes" id="UP000246635">
    <property type="component" value="Unassembled WGS sequence"/>
</dbReference>
<dbReference type="GO" id="GO:0000976">
    <property type="term" value="F:transcription cis-regulatory region binding"/>
    <property type="evidence" value="ECO:0007669"/>
    <property type="project" value="TreeGrafter"/>
</dbReference>
<protein>
    <submittedName>
        <fullName evidence="6">TetR family transcriptional regulator</fullName>
    </submittedName>
</protein>
<dbReference type="GO" id="GO:0045892">
    <property type="term" value="P:negative regulation of DNA-templated transcription"/>
    <property type="evidence" value="ECO:0007669"/>
    <property type="project" value="InterPro"/>
</dbReference>
<dbReference type="InterPro" id="IPR036271">
    <property type="entry name" value="Tet_transcr_reg_TetR-rel_C_sf"/>
</dbReference>
<dbReference type="AlphaFoldDB" id="A0A2V2Z0S5"/>
<accession>A0A2V2Z0S5</accession>
<dbReference type="GO" id="GO:0003700">
    <property type="term" value="F:DNA-binding transcription factor activity"/>
    <property type="evidence" value="ECO:0007669"/>
    <property type="project" value="InterPro"/>
</dbReference>
<dbReference type="InterPro" id="IPR050109">
    <property type="entry name" value="HTH-type_TetR-like_transc_reg"/>
</dbReference>
<evidence type="ECO:0000256" key="3">
    <source>
        <dbReference type="ARBA" id="ARBA00023163"/>
    </source>
</evidence>
<dbReference type="PRINTS" id="PR00455">
    <property type="entry name" value="HTHTETR"/>
</dbReference>
<reference evidence="6 7" key="1">
    <citation type="submission" date="2018-05" db="EMBL/GenBank/DDBJ databases">
        <title>Genomic Encyclopedia of Type Strains, Phase III (KMG-III): the genomes of soil and plant-associated and newly described type strains.</title>
        <authorList>
            <person name="Whitman W."/>
        </authorList>
    </citation>
    <scope>NUCLEOTIDE SEQUENCE [LARGE SCALE GENOMIC DNA]</scope>
    <source>
        <strain evidence="6 7">CECT 5696</strain>
    </source>
</reference>
<dbReference type="FunFam" id="1.10.10.60:FF:000141">
    <property type="entry name" value="TetR family transcriptional regulator"/>
    <property type="match status" value="1"/>
</dbReference>
<dbReference type="InterPro" id="IPR001647">
    <property type="entry name" value="HTH_TetR"/>
</dbReference>
<dbReference type="InterPro" id="IPR009057">
    <property type="entry name" value="Homeodomain-like_sf"/>
</dbReference>
<dbReference type="Gene3D" id="1.10.10.60">
    <property type="entry name" value="Homeodomain-like"/>
    <property type="match status" value="1"/>
</dbReference>
<evidence type="ECO:0000256" key="2">
    <source>
        <dbReference type="ARBA" id="ARBA00023125"/>
    </source>
</evidence>
<keyword evidence="2 4" id="KW-0238">DNA-binding</keyword>
<dbReference type="PANTHER" id="PTHR30055">
    <property type="entry name" value="HTH-TYPE TRANSCRIPTIONAL REGULATOR RUTR"/>
    <property type="match status" value="1"/>
</dbReference>
<dbReference type="Gene3D" id="1.10.357.10">
    <property type="entry name" value="Tetracycline Repressor, domain 2"/>
    <property type="match status" value="1"/>
</dbReference>
<dbReference type="PANTHER" id="PTHR30055:SF226">
    <property type="entry name" value="HTH-TYPE TRANSCRIPTIONAL REGULATOR PKSA"/>
    <property type="match status" value="1"/>
</dbReference>
<comment type="caution">
    <text evidence="6">The sequence shown here is derived from an EMBL/GenBank/DDBJ whole genome shotgun (WGS) entry which is preliminary data.</text>
</comment>
<dbReference type="SUPFAM" id="SSF48498">
    <property type="entry name" value="Tetracyclin repressor-like, C-terminal domain"/>
    <property type="match status" value="1"/>
</dbReference>
<feature type="DNA-binding region" description="H-T-H motif" evidence="4">
    <location>
        <begin position="33"/>
        <end position="52"/>
    </location>
</feature>
<keyword evidence="1" id="KW-0805">Transcription regulation</keyword>
<dbReference type="PROSITE" id="PS50977">
    <property type="entry name" value="HTH_TETR_2"/>
    <property type="match status" value="1"/>
</dbReference>
<evidence type="ECO:0000259" key="5">
    <source>
        <dbReference type="PROSITE" id="PS50977"/>
    </source>
</evidence>
<organism evidence="6 7">
    <name type="scientific">Paenibacillus cellulosilyticus</name>
    <dbReference type="NCBI Taxonomy" id="375489"/>
    <lineage>
        <taxon>Bacteria</taxon>
        <taxon>Bacillati</taxon>
        <taxon>Bacillota</taxon>
        <taxon>Bacilli</taxon>
        <taxon>Bacillales</taxon>
        <taxon>Paenibacillaceae</taxon>
        <taxon>Paenibacillus</taxon>
    </lineage>
</organism>
<dbReference type="Pfam" id="PF08360">
    <property type="entry name" value="TetR_C_5"/>
    <property type="match status" value="1"/>
</dbReference>
<evidence type="ECO:0000313" key="7">
    <source>
        <dbReference type="Proteomes" id="UP000246635"/>
    </source>
</evidence>
<keyword evidence="3" id="KW-0804">Transcription</keyword>
<proteinExistence type="predicted"/>
<dbReference type="InterPro" id="IPR013571">
    <property type="entry name" value="Tscrpt_reg_QacR_C"/>
</dbReference>
<evidence type="ECO:0000256" key="1">
    <source>
        <dbReference type="ARBA" id="ARBA00023015"/>
    </source>
</evidence>